<dbReference type="EMBL" id="BMNB01000008">
    <property type="protein sequence ID" value="GGM36473.1"/>
    <property type="molecule type" value="Genomic_DNA"/>
</dbReference>
<evidence type="ECO:0000313" key="2">
    <source>
        <dbReference type="Proteomes" id="UP000608890"/>
    </source>
</evidence>
<name>A0A917WWM1_9ACTN</name>
<gene>
    <name evidence="1" type="ORF">GCM10011608_21400</name>
</gene>
<comment type="caution">
    <text evidence="1">The sequence shown here is derived from an EMBL/GenBank/DDBJ whole genome shotgun (WGS) entry which is preliminary data.</text>
</comment>
<organism evidence="1 2">
    <name type="scientific">Micromonospora sonchi</name>
    <dbReference type="NCBI Taxonomy" id="1763543"/>
    <lineage>
        <taxon>Bacteria</taxon>
        <taxon>Bacillati</taxon>
        <taxon>Actinomycetota</taxon>
        <taxon>Actinomycetes</taxon>
        <taxon>Micromonosporales</taxon>
        <taxon>Micromonosporaceae</taxon>
        <taxon>Micromonospora</taxon>
    </lineage>
</organism>
<sequence length="128" mass="14915">MIAAACSDRSRPRTGRKAARRIRLVCCHAPLTALLFPVVRYGNRFRMIHQALRAVGAAWSVSAREFTPDHRCLVFPRFALLQRTQRFRPQTIAWVEAEQRRDLRYWEVLGTLGQRAATRAIDLRSLRW</sequence>
<keyword evidence="2" id="KW-1185">Reference proteome</keyword>
<proteinExistence type="predicted"/>
<reference evidence="1" key="1">
    <citation type="journal article" date="2014" name="Int. J. Syst. Evol. Microbiol.">
        <title>Complete genome sequence of Corynebacterium casei LMG S-19264T (=DSM 44701T), isolated from a smear-ripened cheese.</title>
        <authorList>
            <consortium name="US DOE Joint Genome Institute (JGI-PGF)"/>
            <person name="Walter F."/>
            <person name="Albersmeier A."/>
            <person name="Kalinowski J."/>
            <person name="Ruckert C."/>
        </authorList>
    </citation>
    <scope>NUCLEOTIDE SEQUENCE</scope>
    <source>
        <strain evidence="1">CGMCC 4.7312</strain>
    </source>
</reference>
<accession>A0A917WWM1</accession>
<evidence type="ECO:0000313" key="1">
    <source>
        <dbReference type="EMBL" id="GGM36473.1"/>
    </source>
</evidence>
<reference evidence="1" key="2">
    <citation type="submission" date="2020-09" db="EMBL/GenBank/DDBJ databases">
        <authorList>
            <person name="Sun Q."/>
            <person name="Zhou Y."/>
        </authorList>
    </citation>
    <scope>NUCLEOTIDE SEQUENCE</scope>
    <source>
        <strain evidence="1">CGMCC 4.7312</strain>
    </source>
</reference>
<dbReference type="AlphaFoldDB" id="A0A917WWM1"/>
<dbReference type="Proteomes" id="UP000608890">
    <property type="component" value="Unassembled WGS sequence"/>
</dbReference>
<protein>
    <submittedName>
        <fullName evidence="1">Uncharacterized protein</fullName>
    </submittedName>
</protein>